<accession>A0A6A5F897</accession>
<name>A0A6A5F897_PERFL</name>
<dbReference type="SUPFAM" id="SSF47986">
    <property type="entry name" value="DEATH domain"/>
    <property type="match status" value="1"/>
</dbReference>
<dbReference type="InterPro" id="IPR011029">
    <property type="entry name" value="DEATH-like_dom_sf"/>
</dbReference>
<dbReference type="InterPro" id="IPR032675">
    <property type="entry name" value="LRR_dom_sf"/>
</dbReference>
<evidence type="ECO:0000256" key="2">
    <source>
        <dbReference type="ARBA" id="ARBA00022490"/>
    </source>
</evidence>
<dbReference type="PANTHER" id="PTHR46985:SF2">
    <property type="entry name" value="APOPTOSIS-ASSOCIATED SPECK-LIKE PROTEIN CONTAINING A CARD"/>
    <property type="match status" value="1"/>
</dbReference>
<proteinExistence type="predicted"/>
<dbReference type="PROSITE" id="PS51830">
    <property type="entry name" value="FIIND"/>
    <property type="match status" value="1"/>
</dbReference>
<dbReference type="GO" id="GO:0006954">
    <property type="term" value="P:inflammatory response"/>
    <property type="evidence" value="ECO:0007669"/>
    <property type="project" value="UniProtKB-KW"/>
</dbReference>
<keyword evidence="5" id="KW-0395">Inflammatory response</keyword>
<dbReference type="GO" id="GO:0042981">
    <property type="term" value="P:regulation of apoptotic process"/>
    <property type="evidence" value="ECO:0007669"/>
    <property type="project" value="InterPro"/>
</dbReference>
<evidence type="ECO:0008006" key="11">
    <source>
        <dbReference type="Google" id="ProtNLM"/>
    </source>
</evidence>
<reference evidence="9 10" key="1">
    <citation type="submission" date="2019-06" db="EMBL/GenBank/DDBJ databases">
        <title>A chromosome-scale genome assembly of the European perch, Perca fluviatilis.</title>
        <authorList>
            <person name="Roques C."/>
            <person name="Zahm M."/>
            <person name="Cabau C."/>
            <person name="Klopp C."/>
            <person name="Bouchez O."/>
            <person name="Donnadieu C."/>
            <person name="Kuhl H."/>
            <person name="Gislard M."/>
            <person name="Guendouz S."/>
            <person name="Journot L."/>
            <person name="Haffray P."/>
            <person name="Bestin A."/>
            <person name="Morvezen R."/>
            <person name="Feron R."/>
            <person name="Wen M."/>
            <person name="Jouanno E."/>
            <person name="Herpin A."/>
            <person name="Schartl M."/>
            <person name="Postlethwait J."/>
            <person name="Schaerlinger B."/>
            <person name="Chardard D."/>
            <person name="Lecocq T."/>
            <person name="Poncet C."/>
            <person name="Jaffrelo L."/>
            <person name="Lampietro C."/>
            <person name="Guiguen Y."/>
        </authorList>
    </citation>
    <scope>NUCLEOTIDE SEQUENCE [LARGE SCALE GENOMIC DNA]</scope>
    <source>
        <tissue evidence="9">Blood</tissue>
    </source>
</reference>
<dbReference type="SMART" id="SM00368">
    <property type="entry name" value="LRR_RI"/>
    <property type="match status" value="1"/>
</dbReference>
<keyword evidence="4" id="KW-0391">Immunity</keyword>
<feature type="region of interest" description="Disordered" evidence="6">
    <location>
        <begin position="363"/>
        <end position="390"/>
    </location>
</feature>
<evidence type="ECO:0000313" key="9">
    <source>
        <dbReference type="EMBL" id="KAF1385204.1"/>
    </source>
</evidence>
<evidence type="ECO:0000259" key="7">
    <source>
        <dbReference type="PROSITE" id="PS50209"/>
    </source>
</evidence>
<evidence type="ECO:0000313" key="10">
    <source>
        <dbReference type="Proteomes" id="UP000465112"/>
    </source>
</evidence>
<dbReference type="SUPFAM" id="SSF52047">
    <property type="entry name" value="RNI-like"/>
    <property type="match status" value="1"/>
</dbReference>
<comment type="caution">
    <text evidence="9">The sequence shown here is derived from an EMBL/GenBank/DDBJ whole genome shotgun (WGS) entry which is preliminary data.</text>
</comment>
<dbReference type="Proteomes" id="UP000465112">
    <property type="component" value="Chromosome 9"/>
</dbReference>
<organism evidence="9 10">
    <name type="scientific">Perca fluviatilis</name>
    <name type="common">European perch</name>
    <dbReference type="NCBI Taxonomy" id="8168"/>
    <lineage>
        <taxon>Eukaryota</taxon>
        <taxon>Metazoa</taxon>
        <taxon>Chordata</taxon>
        <taxon>Craniata</taxon>
        <taxon>Vertebrata</taxon>
        <taxon>Euteleostomi</taxon>
        <taxon>Actinopterygii</taxon>
        <taxon>Neopterygii</taxon>
        <taxon>Teleostei</taxon>
        <taxon>Neoteleostei</taxon>
        <taxon>Acanthomorphata</taxon>
        <taxon>Eupercaria</taxon>
        <taxon>Perciformes</taxon>
        <taxon>Percoidei</taxon>
        <taxon>Percidae</taxon>
        <taxon>Percinae</taxon>
        <taxon>Perca</taxon>
    </lineage>
</organism>
<dbReference type="Pfam" id="PF00619">
    <property type="entry name" value="CARD"/>
    <property type="match status" value="1"/>
</dbReference>
<dbReference type="Gene3D" id="3.80.10.10">
    <property type="entry name" value="Ribonuclease Inhibitor"/>
    <property type="match status" value="1"/>
</dbReference>
<sequence length="476" mass="53370">MSVKPLKSNPSLLRELDLSGNKLQDSGVKLLCDLVANPNYRLDTLWTSYRAAPDRHEGDPSSSESNLDVSENRREDQLSPDDPERLEQQQLVCGEAPDTNEMFFFTPELLTESGKTTYRFRCPGPGGFQCALTGLGFVTTQEAELLYNTVQWDESLLQSAGRMAAGPLFDIKCSEDGAVCQLHLPHCETKEVLLVDGLLSVVHITDDGMNILEPLEITDTHVVVKVPHLSAFGLIWDIVKRFLNISLPIEAQVLLFLRSLNVARPVLNVLLLPGNIPLTEVKMQYQDAEHIQIPSYCDVISGQSYSVHCDPEVHKIQPESAPFRLRYGPNYHATFKVLLKMIPENVTLMFQDQERREVLKCDVSLRGPTGPNPQRNDPAEDSVPAEDRYPPEDRLFLVRTQFVERVSDPVLNQLLDKLLERGVITDGEMQSVRTGRAEKARDLMDTVRRKGRAASSVLISALCEVDPVLSTELRLM</sequence>
<evidence type="ECO:0000256" key="4">
    <source>
        <dbReference type="ARBA" id="ARBA00022859"/>
    </source>
</evidence>
<dbReference type="InterPro" id="IPR001315">
    <property type="entry name" value="CARD"/>
</dbReference>
<evidence type="ECO:0000256" key="6">
    <source>
        <dbReference type="SAM" id="MobiDB-lite"/>
    </source>
</evidence>
<gene>
    <name evidence="9" type="ORF">PFLUV_G00105310</name>
</gene>
<feature type="compositionally biased region" description="Basic and acidic residues" evidence="6">
    <location>
        <begin position="70"/>
        <end position="86"/>
    </location>
</feature>
<dbReference type="PANTHER" id="PTHR46985">
    <property type="entry name" value="NACHT, LRR AND PYD DOMAINS-CONTAINING PROTEIN 1"/>
    <property type="match status" value="1"/>
</dbReference>
<feature type="domain" description="FIIND" evidence="8">
    <location>
        <begin position="98"/>
        <end position="378"/>
    </location>
</feature>
<dbReference type="Pfam" id="PF13553">
    <property type="entry name" value="FIIND"/>
    <property type="match status" value="1"/>
</dbReference>
<dbReference type="SMART" id="SM00114">
    <property type="entry name" value="CARD"/>
    <property type="match status" value="1"/>
</dbReference>
<dbReference type="GO" id="GO:0005829">
    <property type="term" value="C:cytosol"/>
    <property type="evidence" value="ECO:0007669"/>
    <property type="project" value="UniProtKB-SubCell"/>
</dbReference>
<evidence type="ECO:0000256" key="1">
    <source>
        <dbReference type="ARBA" id="ARBA00004514"/>
    </source>
</evidence>
<dbReference type="InterPro" id="IPR025307">
    <property type="entry name" value="FIIND_dom"/>
</dbReference>
<comment type="subcellular location">
    <subcellularLocation>
        <location evidence="1">Cytoplasm</location>
        <location evidence="1">Cytosol</location>
    </subcellularLocation>
</comment>
<dbReference type="Pfam" id="PF23679">
    <property type="entry name" value="UPA-FIIND"/>
    <property type="match status" value="1"/>
</dbReference>
<evidence type="ECO:0000256" key="5">
    <source>
        <dbReference type="ARBA" id="ARBA00023198"/>
    </source>
</evidence>
<feature type="region of interest" description="Disordered" evidence="6">
    <location>
        <begin position="52"/>
        <end position="86"/>
    </location>
</feature>
<dbReference type="PROSITE" id="PS50209">
    <property type="entry name" value="CARD"/>
    <property type="match status" value="1"/>
</dbReference>
<keyword evidence="2" id="KW-0963">Cytoplasm</keyword>
<evidence type="ECO:0000256" key="3">
    <source>
        <dbReference type="ARBA" id="ARBA00022588"/>
    </source>
</evidence>
<feature type="domain" description="CARD" evidence="7">
    <location>
        <begin position="399"/>
        <end position="476"/>
    </location>
</feature>
<dbReference type="GO" id="GO:0045087">
    <property type="term" value="P:innate immune response"/>
    <property type="evidence" value="ECO:0007669"/>
    <property type="project" value="UniProtKB-KW"/>
</dbReference>
<feature type="compositionally biased region" description="Polar residues" evidence="6">
    <location>
        <begin position="60"/>
        <end position="69"/>
    </location>
</feature>
<evidence type="ECO:0000259" key="8">
    <source>
        <dbReference type="PROSITE" id="PS51830"/>
    </source>
</evidence>
<dbReference type="InterPro" id="IPR051249">
    <property type="entry name" value="NLRP_Inflammasome"/>
</dbReference>
<dbReference type="Gene3D" id="1.10.533.10">
    <property type="entry name" value="Death Domain, Fas"/>
    <property type="match status" value="1"/>
</dbReference>
<dbReference type="AlphaFoldDB" id="A0A6A5F897"/>
<keyword evidence="10" id="KW-1185">Reference proteome</keyword>
<dbReference type="EMBL" id="VHII01000009">
    <property type="protein sequence ID" value="KAF1385204.1"/>
    <property type="molecule type" value="Genomic_DNA"/>
</dbReference>
<keyword evidence="3" id="KW-0399">Innate immunity</keyword>
<protein>
    <recommendedName>
        <fullName evidence="11">CARD domain-containing protein</fullName>
    </recommendedName>
</protein>